<evidence type="ECO:0000259" key="1">
    <source>
        <dbReference type="Pfam" id="PF06985"/>
    </source>
</evidence>
<sequence length="637" mass="71140">MRLLRSDKEGLFSLTEFIGEDTPPYGILSHTWGADKDEVTLKDLIKGTATIKVGYEKLQFCATRVAADGLEWFWIDTCCIDKTSSAELSEAINSMFQWYSMAVKCYAYLSDVSAGECGSTEQSSDDQGWKTQFRNSRYFTRGWTLQELLAPKVVDFYSKEGILLGDKSSLGPQIQEITGISRRALQGTLLYEFPVSERMSWAVGRQTKREEDMAYSLLGIFDVNMPLIYGEGRRKAMTRLYRELKDSLATEPPAILGAQLRSLGLDDRAKSEQSASQHIQVPLGEDRVDASSAIAYVPCTPLDGAPIAVAFSSPKEIDVMVLGDDSTLKHLRLENGTATTAKWQSDGKWFADAPIISSTSRSRVEVIAPTPYGKVLHQETRTGLLSKEYWESLGHTITGPLTAVAWAPNRLDIFGLGTDGQVLQKTLSNGTWLPSKEGWRELGGSFSLPPQVVSTIPGRLDLLCVKDYGDALYHKWWDGSSWKPSESEWEPRGHAWMSPPTVVATDRNRLDCFMRADGKIHHGVVIGNDWVFYWWSIGHSGPGAFIGRPAAVCSRHGRIEVFCLRDDNELYHKTFLLHELRWDPPDNWNSLGGEFASAPTAVSSPLGKIYIFCKGYDGEVYYMNLDDKEWKSLGWPG</sequence>
<evidence type="ECO:0000313" key="4">
    <source>
        <dbReference type="Proteomes" id="UP001172673"/>
    </source>
</evidence>
<evidence type="ECO:0000259" key="2">
    <source>
        <dbReference type="Pfam" id="PF26607"/>
    </source>
</evidence>
<dbReference type="InterPro" id="IPR058502">
    <property type="entry name" value="PLL-like_beta-prop"/>
</dbReference>
<keyword evidence="4" id="KW-1185">Reference proteome</keyword>
<feature type="domain" description="PLL-like beta propeller" evidence="2">
    <location>
        <begin position="307"/>
        <end position="624"/>
    </location>
</feature>
<dbReference type="EMBL" id="JAPDRK010000002">
    <property type="protein sequence ID" value="KAJ9615047.1"/>
    <property type="molecule type" value="Genomic_DNA"/>
</dbReference>
<accession>A0AA38XKA2</accession>
<protein>
    <recommendedName>
        <fullName evidence="5">Heterokaryon incompatibility domain-containing protein</fullName>
    </recommendedName>
</protein>
<dbReference type="Pfam" id="PF26607">
    <property type="entry name" value="DUF8189"/>
    <property type="match status" value="1"/>
</dbReference>
<dbReference type="SUPFAM" id="SSF89372">
    <property type="entry name" value="Fucose-specific lectin"/>
    <property type="match status" value="2"/>
</dbReference>
<dbReference type="AlphaFoldDB" id="A0AA38XKA2"/>
<dbReference type="CDD" id="cd22954">
    <property type="entry name" value="PLL_lectin"/>
    <property type="match status" value="1"/>
</dbReference>
<comment type="caution">
    <text evidence="3">The sequence shown here is derived from an EMBL/GenBank/DDBJ whole genome shotgun (WGS) entry which is preliminary data.</text>
</comment>
<name>A0AA38XKA2_9EURO</name>
<proteinExistence type="predicted"/>
<reference evidence="3" key="1">
    <citation type="submission" date="2022-10" db="EMBL/GenBank/DDBJ databases">
        <title>Culturing micro-colonial fungi from biological soil crusts in the Mojave desert and describing Neophaeococcomyces mojavensis, and introducing the new genera and species Taxawa tesnikishii.</title>
        <authorList>
            <person name="Kurbessoian T."/>
            <person name="Stajich J.E."/>
        </authorList>
    </citation>
    <scope>NUCLEOTIDE SEQUENCE</scope>
    <source>
        <strain evidence="3">TK_41</strain>
    </source>
</reference>
<dbReference type="PANTHER" id="PTHR10622">
    <property type="entry name" value="HET DOMAIN-CONTAINING PROTEIN"/>
    <property type="match status" value="1"/>
</dbReference>
<gene>
    <name evidence="3" type="ORF">H2200_001121</name>
</gene>
<dbReference type="InterPro" id="IPR010730">
    <property type="entry name" value="HET"/>
</dbReference>
<dbReference type="Gene3D" id="2.120.10.70">
    <property type="entry name" value="Fucose-specific lectin"/>
    <property type="match status" value="2"/>
</dbReference>
<dbReference type="Proteomes" id="UP001172673">
    <property type="component" value="Unassembled WGS sequence"/>
</dbReference>
<evidence type="ECO:0008006" key="5">
    <source>
        <dbReference type="Google" id="ProtNLM"/>
    </source>
</evidence>
<feature type="domain" description="Heterokaryon incompatibility" evidence="1">
    <location>
        <begin position="25"/>
        <end position="116"/>
    </location>
</feature>
<evidence type="ECO:0000313" key="3">
    <source>
        <dbReference type="EMBL" id="KAJ9615047.1"/>
    </source>
</evidence>
<dbReference type="PANTHER" id="PTHR10622:SF10">
    <property type="entry name" value="HET DOMAIN-CONTAINING PROTEIN"/>
    <property type="match status" value="1"/>
</dbReference>
<dbReference type="Pfam" id="PF06985">
    <property type="entry name" value="HET"/>
    <property type="match status" value="1"/>
</dbReference>
<organism evidence="3 4">
    <name type="scientific">Cladophialophora chaetospira</name>
    <dbReference type="NCBI Taxonomy" id="386627"/>
    <lineage>
        <taxon>Eukaryota</taxon>
        <taxon>Fungi</taxon>
        <taxon>Dikarya</taxon>
        <taxon>Ascomycota</taxon>
        <taxon>Pezizomycotina</taxon>
        <taxon>Eurotiomycetes</taxon>
        <taxon>Chaetothyriomycetidae</taxon>
        <taxon>Chaetothyriales</taxon>
        <taxon>Herpotrichiellaceae</taxon>
        <taxon>Cladophialophora</taxon>
    </lineage>
</organism>